<evidence type="ECO:0000313" key="7">
    <source>
        <dbReference type="Proteomes" id="UP000238274"/>
    </source>
</evidence>
<dbReference type="EMBL" id="PKSM01000227">
    <property type="protein sequence ID" value="POW01683.1"/>
    <property type="molecule type" value="Genomic_DNA"/>
</dbReference>
<evidence type="ECO:0000256" key="3">
    <source>
        <dbReference type="ARBA" id="ARBA00022989"/>
    </source>
</evidence>
<comment type="subcellular location">
    <subcellularLocation>
        <location evidence="1">Membrane</location>
        <topology evidence="1">Multi-pass membrane protein</topology>
    </subcellularLocation>
</comment>
<name>A0A2S4UWL8_9BASI</name>
<proteinExistence type="predicted"/>
<feature type="region of interest" description="Disordered" evidence="5">
    <location>
        <begin position="1"/>
        <end position="92"/>
    </location>
</feature>
<gene>
    <name evidence="6" type="ORF">PSHT_12410</name>
</gene>
<evidence type="ECO:0000313" key="6">
    <source>
        <dbReference type="EMBL" id="POW01683.1"/>
    </source>
</evidence>
<keyword evidence="3" id="KW-1133">Transmembrane helix</keyword>
<keyword evidence="2" id="KW-0812">Transmembrane</keyword>
<reference evidence="7" key="2">
    <citation type="journal article" date="2018" name="BMC Genomics">
        <title>Genomic insights into host adaptation between the wheat stripe rust pathogen (Puccinia striiformis f. sp. tritici) and the barley stripe rust pathogen (Puccinia striiformis f. sp. hordei).</title>
        <authorList>
            <person name="Xia C."/>
            <person name="Wang M."/>
            <person name="Yin C."/>
            <person name="Cornejo O.E."/>
            <person name="Hulbert S.H."/>
            <person name="Chen X."/>
        </authorList>
    </citation>
    <scope>NUCLEOTIDE SEQUENCE [LARGE SCALE GENOMIC DNA]</scope>
    <source>
        <strain evidence="7">93TX-2</strain>
    </source>
</reference>
<evidence type="ECO:0000256" key="1">
    <source>
        <dbReference type="ARBA" id="ARBA00004141"/>
    </source>
</evidence>
<reference evidence="7" key="3">
    <citation type="journal article" date="2018" name="Mol. Plant Microbe Interact.">
        <title>Genome sequence resources for the wheat stripe rust pathogen (Puccinia striiformis f. sp. tritici) and the barley stripe rust pathogen (Puccinia striiformis f. sp. hordei).</title>
        <authorList>
            <person name="Xia C."/>
            <person name="Wang M."/>
            <person name="Yin C."/>
            <person name="Cornejo O.E."/>
            <person name="Hulbert S.H."/>
            <person name="Chen X."/>
        </authorList>
    </citation>
    <scope>NUCLEOTIDE SEQUENCE [LARGE SCALE GENOMIC DNA]</scope>
    <source>
        <strain evidence="7">93TX-2</strain>
    </source>
</reference>
<evidence type="ECO:0000256" key="2">
    <source>
        <dbReference type="ARBA" id="ARBA00022692"/>
    </source>
</evidence>
<dbReference type="VEuPathDB" id="FungiDB:PSHT_12410"/>
<protein>
    <submittedName>
        <fullName evidence="6">Uncharacterized protein</fullName>
    </submittedName>
</protein>
<dbReference type="InterPro" id="IPR007203">
    <property type="entry name" value="ORMDL"/>
</dbReference>
<accession>A0A2S4UWL8</accession>
<dbReference type="GO" id="GO:0005789">
    <property type="term" value="C:endoplasmic reticulum membrane"/>
    <property type="evidence" value="ECO:0007669"/>
    <property type="project" value="InterPro"/>
</dbReference>
<keyword evidence="7" id="KW-1185">Reference proteome</keyword>
<dbReference type="OrthoDB" id="1932233at2759"/>
<dbReference type="VEuPathDB" id="FungiDB:PSTT_10084"/>
<dbReference type="Proteomes" id="UP000238274">
    <property type="component" value="Unassembled WGS sequence"/>
</dbReference>
<keyword evidence="4" id="KW-0472">Membrane</keyword>
<organism evidence="6 7">
    <name type="scientific">Puccinia striiformis</name>
    <dbReference type="NCBI Taxonomy" id="27350"/>
    <lineage>
        <taxon>Eukaryota</taxon>
        <taxon>Fungi</taxon>
        <taxon>Dikarya</taxon>
        <taxon>Basidiomycota</taxon>
        <taxon>Pucciniomycotina</taxon>
        <taxon>Pucciniomycetes</taxon>
        <taxon>Pucciniales</taxon>
        <taxon>Pucciniaceae</taxon>
        <taxon>Puccinia</taxon>
    </lineage>
</organism>
<dbReference type="Pfam" id="PF04061">
    <property type="entry name" value="ORMDL"/>
    <property type="match status" value="1"/>
</dbReference>
<feature type="compositionally biased region" description="Polar residues" evidence="5">
    <location>
        <begin position="19"/>
        <end position="43"/>
    </location>
</feature>
<evidence type="ECO:0000256" key="5">
    <source>
        <dbReference type="SAM" id="MobiDB-lite"/>
    </source>
</evidence>
<reference evidence="6 7" key="1">
    <citation type="submission" date="2017-12" db="EMBL/GenBank/DDBJ databases">
        <title>Gene loss provides genomic basis for host adaptation in cereal stripe rust fungi.</title>
        <authorList>
            <person name="Xia C."/>
        </authorList>
    </citation>
    <scope>NUCLEOTIDE SEQUENCE [LARGE SCALE GENOMIC DNA]</scope>
    <source>
        <strain evidence="6 7">93TX-2</strain>
    </source>
</reference>
<sequence length="336" mass="36889">MSSAASPKISLSPPPSADSPISRQSNLRAQVTFTTPTKSNNNHSTSGAPSPSSSLAFSAYSNPSSPLQSPSSALSDSDELNKHGRGRSSSLLSVHEVQDNYDDQLDQGVGPNLNVDWVDYKGMHKSPHSNQKHHRPHLTSLSCSGAWVIHLVLIFAGKILVDIIPGITQDVSWTTVNIAYDVVSDLHHVSLYHWNSVRIFRGSLRSIDDVGTNRHGCHYTPTKKWLTILPIALFLLCTHYTHLDLHPSLFTLNFTVTFCVALLPKLPVFHRLRFRFLDGVIGWSNAINDERSGPPTPIEEQMRRMPEPDFGYSSGLSPRAAATFIGRAPSPATKLG</sequence>
<comment type="caution">
    <text evidence="6">The sequence shown here is derived from an EMBL/GenBank/DDBJ whole genome shotgun (WGS) entry which is preliminary data.</text>
</comment>
<dbReference type="AlphaFoldDB" id="A0A2S4UWL8"/>
<dbReference type="PANTHER" id="PTHR12665">
    <property type="entry name" value="ORMDL PROTEINS"/>
    <property type="match status" value="1"/>
</dbReference>
<evidence type="ECO:0000256" key="4">
    <source>
        <dbReference type="ARBA" id="ARBA00023136"/>
    </source>
</evidence>
<feature type="compositionally biased region" description="Low complexity" evidence="5">
    <location>
        <begin position="44"/>
        <end position="75"/>
    </location>
</feature>